<reference evidence="8 9" key="1">
    <citation type="journal article" date="2016" name="J. Microbiol.">
        <title>Dankookia rubra gen. nov., sp. nov., an alphaproteobacterium isolated from sediment of a shallow stream.</title>
        <authorList>
            <person name="Kim W.H."/>
            <person name="Kim D.H."/>
            <person name="Kang K."/>
            <person name="Ahn T.Y."/>
        </authorList>
    </citation>
    <scope>NUCLEOTIDE SEQUENCE [LARGE SCALE GENOMIC DNA]</scope>
    <source>
        <strain evidence="8 9">JCM30602</strain>
    </source>
</reference>
<dbReference type="Gene3D" id="3.30.870.10">
    <property type="entry name" value="Endonuclease Chain A"/>
    <property type="match status" value="2"/>
</dbReference>
<evidence type="ECO:0000256" key="6">
    <source>
        <dbReference type="SAM" id="SignalP"/>
    </source>
</evidence>
<dbReference type="InterPro" id="IPR025202">
    <property type="entry name" value="PLD-like_dom"/>
</dbReference>
<dbReference type="SMART" id="SM00155">
    <property type="entry name" value="PLDc"/>
    <property type="match status" value="2"/>
</dbReference>
<dbReference type="PANTHER" id="PTHR21248:SF22">
    <property type="entry name" value="PHOSPHOLIPASE D"/>
    <property type="match status" value="1"/>
</dbReference>
<feature type="domain" description="PLD phosphodiesterase" evidence="7">
    <location>
        <begin position="161"/>
        <end position="188"/>
    </location>
</feature>
<evidence type="ECO:0000256" key="3">
    <source>
        <dbReference type="ARBA" id="ARBA00018392"/>
    </source>
</evidence>
<accession>A0A4R5QAX0</accession>
<dbReference type="SUPFAM" id="SSF56024">
    <property type="entry name" value="Phospholipase D/nuclease"/>
    <property type="match status" value="2"/>
</dbReference>
<dbReference type="PROSITE" id="PS51257">
    <property type="entry name" value="PROKAR_LIPOPROTEIN"/>
    <property type="match status" value="1"/>
</dbReference>
<name>A0A4R5QAX0_9PROT</name>
<keyword evidence="4" id="KW-0964">Secreted</keyword>
<evidence type="ECO:0000313" key="9">
    <source>
        <dbReference type="Proteomes" id="UP000295096"/>
    </source>
</evidence>
<organism evidence="8 9">
    <name type="scientific">Dankookia rubra</name>
    <dbReference type="NCBI Taxonomy" id="1442381"/>
    <lineage>
        <taxon>Bacteria</taxon>
        <taxon>Pseudomonadati</taxon>
        <taxon>Pseudomonadota</taxon>
        <taxon>Alphaproteobacteria</taxon>
        <taxon>Acetobacterales</taxon>
        <taxon>Roseomonadaceae</taxon>
        <taxon>Dankookia</taxon>
    </lineage>
</organism>
<comment type="subcellular location">
    <subcellularLocation>
        <location evidence="2">Secreted</location>
    </subcellularLocation>
</comment>
<feature type="signal peptide" evidence="6">
    <location>
        <begin position="1"/>
        <end position="25"/>
    </location>
</feature>
<evidence type="ECO:0000256" key="4">
    <source>
        <dbReference type="ARBA" id="ARBA00022525"/>
    </source>
</evidence>
<dbReference type="GO" id="GO:0032049">
    <property type="term" value="P:cardiolipin biosynthetic process"/>
    <property type="evidence" value="ECO:0007669"/>
    <property type="project" value="UniProtKB-ARBA"/>
</dbReference>
<keyword evidence="6" id="KW-0732">Signal</keyword>
<comment type="function">
    <text evidence="1">Could be a virulence factor.</text>
</comment>
<keyword evidence="9" id="KW-1185">Reference proteome</keyword>
<dbReference type="InterPro" id="IPR001736">
    <property type="entry name" value="PLipase_D/transphosphatidylase"/>
</dbReference>
<evidence type="ECO:0000256" key="1">
    <source>
        <dbReference type="ARBA" id="ARBA00003145"/>
    </source>
</evidence>
<evidence type="ECO:0000256" key="5">
    <source>
        <dbReference type="ARBA" id="ARBA00029594"/>
    </source>
</evidence>
<evidence type="ECO:0000259" key="7">
    <source>
        <dbReference type="PROSITE" id="PS50035"/>
    </source>
</evidence>
<gene>
    <name evidence="8" type="ORF">E2C06_23065</name>
</gene>
<dbReference type="GO" id="GO:0030572">
    <property type="term" value="F:phosphatidyltransferase activity"/>
    <property type="evidence" value="ECO:0007669"/>
    <property type="project" value="UniProtKB-ARBA"/>
</dbReference>
<dbReference type="GO" id="GO:0005576">
    <property type="term" value="C:extracellular region"/>
    <property type="evidence" value="ECO:0007669"/>
    <property type="project" value="UniProtKB-SubCell"/>
</dbReference>
<dbReference type="Proteomes" id="UP000295096">
    <property type="component" value="Unassembled WGS sequence"/>
</dbReference>
<protein>
    <recommendedName>
        <fullName evidence="3">Phospholipase D</fullName>
    </recommendedName>
    <alternativeName>
        <fullName evidence="5">Choline phosphatase</fullName>
    </alternativeName>
</protein>
<dbReference type="PANTHER" id="PTHR21248">
    <property type="entry name" value="CARDIOLIPIN SYNTHASE"/>
    <property type="match status" value="1"/>
</dbReference>
<dbReference type="OrthoDB" id="9762009at2"/>
<proteinExistence type="predicted"/>
<dbReference type="PROSITE" id="PS50035">
    <property type="entry name" value="PLD"/>
    <property type="match status" value="2"/>
</dbReference>
<dbReference type="Pfam" id="PF13091">
    <property type="entry name" value="PLDc_2"/>
    <property type="match status" value="2"/>
</dbReference>
<evidence type="ECO:0000256" key="2">
    <source>
        <dbReference type="ARBA" id="ARBA00004613"/>
    </source>
</evidence>
<evidence type="ECO:0000313" key="8">
    <source>
        <dbReference type="EMBL" id="TDH60214.1"/>
    </source>
</evidence>
<dbReference type="CDD" id="cd09110">
    <property type="entry name" value="PLDc_CLS_1"/>
    <property type="match status" value="1"/>
</dbReference>
<sequence length="433" mass="47057">MNRTATSRRNVLALAAGLPALAACASIPVLPDGPADPMERLALLTEALDGAPLYDGNKVDVLDGGGAAFASLFRDLRAARDHIHLEYFILEDVSVPGTAGQSLFELLEAKLRDGVAVTLIHDAFGSSPTPAAAFERLRAAGARTLAFNPLDPLEARTGWAPNDRDHRKIMVVDGRIGMTGGVNLDRVYENPCEVASAAERDPADACWRDVALRLEGPAVAGLQKLFLETWEKQRGPPLPPRDWFPKLDARGPARVRVLGSVPGEKRPRFYVTLMAAIAAARQRLWLTTGYFVPTLQQRRALRAAARRGVQVRLLLPSISDSADALAAQRAAYDDMLEAGIEIREVQGAVLHAKLVTVDGVWSAVGSSNFDRRSVAWNNEVDAIVLGAGTAARLEALLGRDWERAKPVTLEAWERRGLGERIREQTSRLIIDLL</sequence>
<feature type="domain" description="PLD phosphodiesterase" evidence="7">
    <location>
        <begin position="346"/>
        <end position="373"/>
    </location>
</feature>
<dbReference type="InterPro" id="IPR006311">
    <property type="entry name" value="TAT_signal"/>
</dbReference>
<dbReference type="EMBL" id="SMSJ01000042">
    <property type="protein sequence ID" value="TDH60214.1"/>
    <property type="molecule type" value="Genomic_DNA"/>
</dbReference>
<comment type="caution">
    <text evidence="8">The sequence shown here is derived from an EMBL/GenBank/DDBJ whole genome shotgun (WGS) entry which is preliminary data.</text>
</comment>
<dbReference type="AlphaFoldDB" id="A0A4R5QAX0"/>
<dbReference type="PROSITE" id="PS51318">
    <property type="entry name" value="TAT"/>
    <property type="match status" value="1"/>
</dbReference>
<feature type="chain" id="PRO_5020777627" description="Phospholipase D" evidence="6">
    <location>
        <begin position="26"/>
        <end position="433"/>
    </location>
</feature>